<evidence type="ECO:0000256" key="5">
    <source>
        <dbReference type="RuleBase" id="RU365059"/>
    </source>
</evidence>
<comment type="function">
    <text evidence="5">Small GTPase required for proper localization of RNA polymerase II and III (RNAPII and RNAPIII). May act at an RNAP assembly step prior to nuclear import.</text>
</comment>
<organism evidence="6 7">
    <name type="scientific">Smittium simulii</name>
    <dbReference type="NCBI Taxonomy" id="133385"/>
    <lineage>
        <taxon>Eukaryota</taxon>
        <taxon>Fungi</taxon>
        <taxon>Fungi incertae sedis</taxon>
        <taxon>Zoopagomycota</taxon>
        <taxon>Kickxellomycotina</taxon>
        <taxon>Harpellomycetes</taxon>
        <taxon>Harpellales</taxon>
        <taxon>Legeriomycetaceae</taxon>
        <taxon>Smittium</taxon>
    </lineage>
</organism>
<dbReference type="CDD" id="cd17871">
    <property type="entry name" value="GPN2"/>
    <property type="match status" value="1"/>
</dbReference>
<dbReference type="STRING" id="133385.A0A2T9YLV4"/>
<evidence type="ECO:0000256" key="4">
    <source>
        <dbReference type="ARBA" id="ARBA00023134"/>
    </source>
</evidence>
<keyword evidence="7" id="KW-1185">Reference proteome</keyword>
<evidence type="ECO:0000256" key="1">
    <source>
        <dbReference type="ARBA" id="ARBA00005290"/>
    </source>
</evidence>
<dbReference type="GO" id="GO:0005737">
    <property type="term" value="C:cytoplasm"/>
    <property type="evidence" value="ECO:0007669"/>
    <property type="project" value="TreeGrafter"/>
</dbReference>
<dbReference type="AlphaFoldDB" id="A0A2T9YLV4"/>
<reference evidence="6 7" key="1">
    <citation type="journal article" date="2018" name="MBio">
        <title>Comparative Genomics Reveals the Core Gene Toolbox for the Fungus-Insect Symbiosis.</title>
        <authorList>
            <person name="Wang Y."/>
            <person name="Stata M."/>
            <person name="Wang W."/>
            <person name="Stajich J.E."/>
            <person name="White M.M."/>
            <person name="Moncalvo J.M."/>
        </authorList>
    </citation>
    <scope>NUCLEOTIDE SEQUENCE [LARGE SCALE GENOMIC DNA]</scope>
    <source>
        <strain evidence="6 7">SWE-8-4</strain>
    </source>
</reference>
<dbReference type="PANTHER" id="PTHR21231">
    <property type="entry name" value="XPA-BINDING PROTEIN 1-RELATED"/>
    <property type="match status" value="1"/>
</dbReference>
<accession>A0A2T9YLV4</accession>
<dbReference type="SUPFAM" id="SSF52540">
    <property type="entry name" value="P-loop containing nucleoside triphosphate hydrolases"/>
    <property type="match status" value="1"/>
</dbReference>
<evidence type="ECO:0000256" key="3">
    <source>
        <dbReference type="ARBA" id="ARBA00022801"/>
    </source>
</evidence>
<comment type="subunit">
    <text evidence="5">Binds to RNA polymerase II (RNAPII).</text>
</comment>
<dbReference type="Gene3D" id="3.40.50.300">
    <property type="entry name" value="P-loop containing nucleotide triphosphate hydrolases"/>
    <property type="match status" value="1"/>
</dbReference>
<evidence type="ECO:0000313" key="7">
    <source>
        <dbReference type="Proteomes" id="UP000245383"/>
    </source>
</evidence>
<dbReference type="InterPro" id="IPR030231">
    <property type="entry name" value="Gpn2"/>
</dbReference>
<proteinExistence type="inferred from homology"/>
<dbReference type="InterPro" id="IPR004130">
    <property type="entry name" value="Gpn"/>
</dbReference>
<dbReference type="PANTHER" id="PTHR21231:SF3">
    <property type="entry name" value="GPN-LOOP GTPASE 2"/>
    <property type="match status" value="1"/>
</dbReference>
<sequence>MSFGQIVIGPPGSGKTTYCFGMYQFMNAINRKTIIVNLDPGNENVPYKSEIDINDLITLEDVQNEFQLGPNGSMMYCIEYLENNIDWLINKLKDFSEYYILFDFPGQVEFFTHHKSVRNITKILEKLNFRLTCIYLVDASYCTDANKFISVLMTTLTTMMMIELPQVNVLSKIDILSNMGKLDFSLEYYTQVMDLSYLLHHLNNTSSENFFGLNKILCELIEEFNMIGFQTLCINDKNSVYNLLKEIDKSNGYIFGGLSEGNESIMMSANTTDPLTEARQVQEKYFSNIDDSQNIMKSDREILQDSVSSLDLDNINIIENI</sequence>
<dbReference type="EMBL" id="MBFR01000132">
    <property type="protein sequence ID" value="PVU93313.1"/>
    <property type="molecule type" value="Genomic_DNA"/>
</dbReference>
<comment type="caution">
    <text evidence="6">The sequence shown here is derived from an EMBL/GenBank/DDBJ whole genome shotgun (WGS) entry which is preliminary data.</text>
</comment>
<dbReference type="Proteomes" id="UP000245383">
    <property type="component" value="Unassembled WGS sequence"/>
</dbReference>
<gene>
    <name evidence="6" type="ORF">BB561_003348</name>
</gene>
<evidence type="ECO:0000256" key="2">
    <source>
        <dbReference type="ARBA" id="ARBA00022741"/>
    </source>
</evidence>
<keyword evidence="3 5" id="KW-0378">Hydrolase</keyword>
<dbReference type="GO" id="GO:0005525">
    <property type="term" value="F:GTP binding"/>
    <property type="evidence" value="ECO:0007669"/>
    <property type="project" value="UniProtKB-KW"/>
</dbReference>
<dbReference type="FunFam" id="3.40.50.300:FF:000338">
    <property type="entry name" value="GPN-loop GTPase 2"/>
    <property type="match status" value="1"/>
</dbReference>
<protein>
    <recommendedName>
        <fullName evidence="5">GPN-loop GTPase 2</fullName>
    </recommendedName>
</protein>
<name>A0A2T9YLV4_9FUNG</name>
<dbReference type="GO" id="GO:0003924">
    <property type="term" value="F:GTPase activity"/>
    <property type="evidence" value="ECO:0007669"/>
    <property type="project" value="TreeGrafter"/>
</dbReference>
<keyword evidence="4 5" id="KW-0342">GTP-binding</keyword>
<dbReference type="Pfam" id="PF03029">
    <property type="entry name" value="ATP_bind_1"/>
    <property type="match status" value="1"/>
</dbReference>
<dbReference type="InterPro" id="IPR027417">
    <property type="entry name" value="P-loop_NTPase"/>
</dbReference>
<keyword evidence="2 5" id="KW-0547">Nucleotide-binding</keyword>
<comment type="similarity">
    <text evidence="1 5">Belongs to the GPN-loop GTPase family.</text>
</comment>
<dbReference type="OrthoDB" id="5839at2759"/>
<evidence type="ECO:0000313" key="6">
    <source>
        <dbReference type="EMBL" id="PVU93313.1"/>
    </source>
</evidence>